<dbReference type="OMA" id="MGKLLQF"/>
<organism evidence="3 4">
    <name type="scientific">Nematostella vectensis</name>
    <name type="common">Starlet sea anemone</name>
    <dbReference type="NCBI Taxonomy" id="45351"/>
    <lineage>
        <taxon>Eukaryota</taxon>
        <taxon>Metazoa</taxon>
        <taxon>Cnidaria</taxon>
        <taxon>Anthozoa</taxon>
        <taxon>Hexacorallia</taxon>
        <taxon>Actiniaria</taxon>
        <taxon>Edwardsiidae</taxon>
        <taxon>Nematostella</taxon>
    </lineage>
</organism>
<sequence>MSFLYSDSSENTPEERSGHIAVYYNGHILVWGGYHDIEWYHDEDDIVMVDRYLSNYQLWLYNLETKSWCEKYGDLEDLIPPPLSGSCAICIGNKMYLFGGHTPSSGTSAEIFVLDLKSYIWQRITDDLEGEIQPSPRDKFGCWQHNDCIVYFGGYGVPPSLASRPPNKAGEFIMNTVDRLPDRRGWNNYVFMLDTEQMKWIIPEIKGDPPSPRAAFATAKIASRAYLFGGRFMDTRLNDLHYLDLDKWQWSGSLTTAGCVPEGRTWHSLTAVSDKHLFLYGGLNNNSDALGDAYILDTESLVWSQIPTDASLPSSKTVRMWHTACNTSTPGEVVIFGGSSKSILKYENPAIQEVIIFRFSALPLSRLAGDAVLKYCRQMKSILKNLQSLGKHGIIHDSAACQASGAWPSLRGRETRLYKILLPVKLAVLGLA</sequence>
<reference evidence="3 4" key="1">
    <citation type="journal article" date="2007" name="Science">
        <title>Sea anemone genome reveals ancestral eumetazoan gene repertoire and genomic organization.</title>
        <authorList>
            <person name="Putnam N.H."/>
            <person name="Srivastava M."/>
            <person name="Hellsten U."/>
            <person name="Dirks B."/>
            <person name="Chapman J."/>
            <person name="Salamov A."/>
            <person name="Terry A."/>
            <person name="Shapiro H."/>
            <person name="Lindquist E."/>
            <person name="Kapitonov V.V."/>
            <person name="Jurka J."/>
            <person name="Genikhovich G."/>
            <person name="Grigoriev I.V."/>
            <person name="Lucas S.M."/>
            <person name="Steele R.E."/>
            <person name="Finnerty J.R."/>
            <person name="Technau U."/>
            <person name="Martindale M.Q."/>
            <person name="Rokhsar D.S."/>
        </authorList>
    </citation>
    <scope>NUCLEOTIDE SEQUENCE [LARGE SCALE GENOMIC DNA]</scope>
    <source>
        <strain evidence="4">CH2 X CH6</strain>
    </source>
</reference>
<name>A7RH20_NEMVE</name>
<dbReference type="PhylomeDB" id="A7RH20"/>
<keyword evidence="4" id="KW-1185">Reference proteome</keyword>
<dbReference type="InParanoid" id="A7RH20"/>
<keyword evidence="1" id="KW-0880">Kelch repeat</keyword>
<evidence type="ECO:0000313" key="4">
    <source>
        <dbReference type="Proteomes" id="UP000001593"/>
    </source>
</evidence>
<proteinExistence type="predicted"/>
<dbReference type="SUPFAM" id="SSF117281">
    <property type="entry name" value="Kelch motif"/>
    <property type="match status" value="1"/>
</dbReference>
<evidence type="ECO:0008006" key="5">
    <source>
        <dbReference type="Google" id="ProtNLM"/>
    </source>
</evidence>
<gene>
    <name evidence="3" type="ORF">NEMVEDRAFT_v1g197035</name>
</gene>
<dbReference type="InterPro" id="IPR015915">
    <property type="entry name" value="Kelch-typ_b-propeller"/>
</dbReference>
<dbReference type="Pfam" id="PF24681">
    <property type="entry name" value="Kelch_KLHDC2_KLHL20_DRC7"/>
    <property type="match status" value="2"/>
</dbReference>
<dbReference type="EMBL" id="DS469510">
    <property type="protein sequence ID" value="EDO49278.1"/>
    <property type="molecule type" value="Genomic_DNA"/>
</dbReference>
<keyword evidence="2" id="KW-0677">Repeat</keyword>
<dbReference type="Proteomes" id="UP000001593">
    <property type="component" value="Unassembled WGS sequence"/>
</dbReference>
<dbReference type="HOGENOM" id="CLU_042804_0_0_1"/>
<dbReference type="eggNOG" id="KOG0379">
    <property type="taxonomic scope" value="Eukaryota"/>
</dbReference>
<dbReference type="AlphaFoldDB" id="A7RH20"/>
<protein>
    <recommendedName>
        <fullName evidence="5">Kelch domain-containing protein 2</fullName>
    </recommendedName>
</protein>
<dbReference type="PANTHER" id="PTHR46228:SF2">
    <property type="entry name" value="KELCH REPEAT PROTEIN (AFU_ORTHOLOGUE AFUA_4G14350)"/>
    <property type="match status" value="1"/>
</dbReference>
<evidence type="ECO:0000313" key="3">
    <source>
        <dbReference type="EMBL" id="EDO49278.1"/>
    </source>
</evidence>
<accession>A7RH20</accession>
<dbReference type="Gene3D" id="2.120.10.80">
    <property type="entry name" value="Kelch-type beta propeller"/>
    <property type="match status" value="2"/>
</dbReference>
<dbReference type="STRING" id="45351.A7RH20"/>
<dbReference type="FunCoup" id="A7RH20">
    <property type="interactions" value="17"/>
</dbReference>
<dbReference type="PANTHER" id="PTHR46228">
    <property type="entry name" value="KELCH DOMAIN-CONTAINING PROTEIN"/>
    <property type="match status" value="1"/>
</dbReference>
<evidence type="ECO:0000256" key="2">
    <source>
        <dbReference type="ARBA" id="ARBA00022737"/>
    </source>
</evidence>
<evidence type="ECO:0000256" key="1">
    <source>
        <dbReference type="ARBA" id="ARBA00022441"/>
    </source>
</evidence>